<evidence type="ECO:0000313" key="2">
    <source>
        <dbReference type="EMBL" id="KAF2873388.1"/>
    </source>
</evidence>
<feature type="compositionally biased region" description="Acidic residues" evidence="1">
    <location>
        <begin position="302"/>
        <end position="312"/>
    </location>
</feature>
<feature type="compositionally biased region" description="Polar residues" evidence="1">
    <location>
        <begin position="36"/>
        <end position="50"/>
    </location>
</feature>
<feature type="compositionally biased region" description="Polar residues" evidence="1">
    <location>
        <begin position="321"/>
        <end position="330"/>
    </location>
</feature>
<feature type="compositionally biased region" description="Polar residues" evidence="1">
    <location>
        <begin position="427"/>
        <end position="437"/>
    </location>
</feature>
<feature type="compositionally biased region" description="Basic and acidic residues" evidence="1">
    <location>
        <begin position="227"/>
        <end position="254"/>
    </location>
</feature>
<feature type="compositionally biased region" description="Basic and acidic residues" evidence="1">
    <location>
        <begin position="406"/>
        <end position="426"/>
    </location>
</feature>
<sequence>MPPALSDYSDSEFDCPPAAKSKALSDYSDSELDCVGTTTTGKHVKNSTPGRLSPAKSESEPDSEPEPEPNSKSKSKSKSKRKPSVAIAEVQKAPNTHNPRSRKRNNLLADLDLSNIITISDEEDDATTETRPTYNTRRQTHDKDKLCYDQKWHPMDDYLQPQRAAKRRSLQNDDSTLSPDDKDDDSTTFANSGQSDDDADTEDEGMVSNKRRISTSKGVTSNKRRKSTSEGTRRSSRETNRDAHYDMSTHRQDAELVESEEAGVRNCVETIESDLDDVESEIDTAETAWDGAGADSKGGDIDATDNAETDQDGIEHEGSDATDTAETDQNCIEHEGSDATDAAETDQNGIESKRGYAKGGDAIHTAKTGQNNVDNAGGDSIDNAETSQHGIEPKGDDAANIQPEENNQKDEEEHRPIQTPERRNVHEQSSGASQSRIRPSRASPGSRFTIFEERQAQQQATEALYPGPMLFMHNDKENRIYSERELNLLYDYRVGLATFADMANDMEGLDRHNESMRLLDGYYSLSELDRFSSNLPPSSPDSSPVRRRHVRFSAEERRITNVQAARRHIRHANISGASDHGPLAEIVPERS</sequence>
<gene>
    <name evidence="2" type="ORF">BDV95DRAFT_592766</name>
</gene>
<reference evidence="2 3" key="1">
    <citation type="submission" date="2020-01" db="EMBL/GenBank/DDBJ databases">
        <authorList>
            <consortium name="DOE Joint Genome Institute"/>
            <person name="Haridas S."/>
            <person name="Albert R."/>
            <person name="Binder M."/>
            <person name="Bloem J."/>
            <person name="Labutti K."/>
            <person name="Salamov A."/>
            <person name="Andreopoulos B."/>
            <person name="Baker S.E."/>
            <person name="Barry K."/>
            <person name="Bills G."/>
            <person name="Bluhm B.H."/>
            <person name="Cannon C."/>
            <person name="Castanera R."/>
            <person name="Culley D.E."/>
            <person name="Daum C."/>
            <person name="Ezra D."/>
            <person name="Gonzalez J.B."/>
            <person name="Henrissat B."/>
            <person name="Kuo A."/>
            <person name="Liang C."/>
            <person name="Lipzen A."/>
            <person name="Lutzoni F."/>
            <person name="Magnuson J."/>
            <person name="Mondo S."/>
            <person name="Nolan M."/>
            <person name="Ohm R."/>
            <person name="Pangilinan J."/>
            <person name="Park H.-J.H."/>
            <person name="Ramirez L."/>
            <person name="Alfaro M."/>
            <person name="Sun H."/>
            <person name="Tritt A."/>
            <person name="Yoshinaga Y."/>
            <person name="Zwiers L.-H.L."/>
            <person name="Turgeon B.G."/>
            <person name="Goodwin S.B."/>
            <person name="Spatafora J.W."/>
            <person name="Crous P.W."/>
            <person name="Grigoriev I.V."/>
        </authorList>
    </citation>
    <scope>NUCLEOTIDE SEQUENCE [LARGE SCALE GENOMIC DNA]</scope>
    <source>
        <strain evidence="2 3">CBS 611.86</strain>
    </source>
</reference>
<dbReference type="EMBL" id="JAADJZ010000007">
    <property type="protein sequence ID" value="KAF2873388.1"/>
    <property type="molecule type" value="Genomic_DNA"/>
</dbReference>
<name>A0A7C8I8L6_9PLEO</name>
<feature type="compositionally biased region" description="Acidic residues" evidence="1">
    <location>
        <begin position="271"/>
        <end position="284"/>
    </location>
</feature>
<dbReference type="OrthoDB" id="5430111at2759"/>
<comment type="caution">
    <text evidence="2">The sequence shown here is derived from an EMBL/GenBank/DDBJ whole genome shotgun (WGS) entry which is preliminary data.</text>
</comment>
<dbReference type="AlphaFoldDB" id="A0A7C8I8L6"/>
<feature type="compositionally biased region" description="Acidic residues" evidence="1">
    <location>
        <begin position="195"/>
        <end position="205"/>
    </location>
</feature>
<protein>
    <submittedName>
        <fullName evidence="2">Uncharacterized protein</fullName>
    </submittedName>
</protein>
<dbReference type="Proteomes" id="UP000481861">
    <property type="component" value="Unassembled WGS sequence"/>
</dbReference>
<proteinExistence type="predicted"/>
<feature type="region of interest" description="Disordered" evidence="1">
    <location>
        <begin position="1"/>
        <end position="444"/>
    </location>
</feature>
<evidence type="ECO:0000256" key="1">
    <source>
        <dbReference type="SAM" id="MobiDB-lite"/>
    </source>
</evidence>
<feature type="compositionally biased region" description="Basic residues" evidence="1">
    <location>
        <begin position="73"/>
        <end position="83"/>
    </location>
</feature>
<evidence type="ECO:0000313" key="3">
    <source>
        <dbReference type="Proteomes" id="UP000481861"/>
    </source>
</evidence>
<accession>A0A7C8I8L6</accession>
<organism evidence="2 3">
    <name type="scientific">Massariosphaeria phaeospora</name>
    <dbReference type="NCBI Taxonomy" id="100035"/>
    <lineage>
        <taxon>Eukaryota</taxon>
        <taxon>Fungi</taxon>
        <taxon>Dikarya</taxon>
        <taxon>Ascomycota</taxon>
        <taxon>Pezizomycotina</taxon>
        <taxon>Dothideomycetes</taxon>
        <taxon>Pleosporomycetidae</taxon>
        <taxon>Pleosporales</taxon>
        <taxon>Pleosporales incertae sedis</taxon>
        <taxon>Massariosphaeria</taxon>
    </lineage>
</organism>
<keyword evidence="3" id="KW-1185">Reference proteome</keyword>
<feature type="compositionally biased region" description="Basic and acidic residues" evidence="1">
    <location>
        <begin position="139"/>
        <end position="156"/>
    </location>
</feature>
<feature type="region of interest" description="Disordered" evidence="1">
    <location>
        <begin position="572"/>
        <end position="591"/>
    </location>
</feature>